<evidence type="ECO:0000256" key="3">
    <source>
        <dbReference type="ARBA" id="ARBA00023098"/>
    </source>
</evidence>
<dbReference type="GO" id="GO:0016787">
    <property type="term" value="F:hydrolase activity"/>
    <property type="evidence" value="ECO:0007669"/>
    <property type="project" value="UniProtKB-KW"/>
</dbReference>
<dbReference type="Proteomes" id="UP000192251">
    <property type="component" value="Chromosome"/>
</dbReference>
<evidence type="ECO:0000256" key="4">
    <source>
        <dbReference type="SAM" id="MobiDB-lite"/>
    </source>
</evidence>
<dbReference type="AlphaFoldDB" id="A0ABC8C3L5"/>
<name>A0ABC8C3L5_9ACTN</name>
<dbReference type="InterPro" id="IPR029058">
    <property type="entry name" value="AB_hydrolase_fold"/>
</dbReference>
<feature type="region of interest" description="Disordered" evidence="4">
    <location>
        <begin position="385"/>
        <end position="408"/>
    </location>
</feature>
<keyword evidence="1 5" id="KW-0378">Hydrolase</keyword>
<evidence type="ECO:0000256" key="2">
    <source>
        <dbReference type="ARBA" id="ARBA00022963"/>
    </source>
</evidence>
<organism evidence="5 6">
    <name type="scientific">Kitasatospora albolonga</name>
    <dbReference type="NCBI Taxonomy" id="68173"/>
    <lineage>
        <taxon>Bacteria</taxon>
        <taxon>Bacillati</taxon>
        <taxon>Actinomycetota</taxon>
        <taxon>Actinomycetes</taxon>
        <taxon>Kitasatosporales</taxon>
        <taxon>Streptomycetaceae</taxon>
        <taxon>Kitasatospora</taxon>
    </lineage>
</organism>
<evidence type="ECO:0000313" key="6">
    <source>
        <dbReference type="Proteomes" id="UP000192251"/>
    </source>
</evidence>
<dbReference type="Gene3D" id="3.40.50.1820">
    <property type="entry name" value="alpha/beta hydrolase"/>
    <property type="match status" value="1"/>
</dbReference>
<sequence length="408" mass="42736">MAGLTTSPAEPAAYPSPAGLAAPSPAAPTHPASAHPASTSTPASATLALPRPTGPHAVGRDTLFLTDRGRPDPWVPSAGARQLLVSLHYPARPGSGGAPAPYLTTEEARLMLAQRGLEGVVPPAAVAATRAHARTDARPVRGRFPLVVLSPGFGTPRATLTGLAEDLASRGYVVASLDHPYESTGTQLPDGRLLTCAACERVDAQPDMAARNRVLAAVSTGRAADVSFLLDRLTGPRPSWRYAGTIDPLRVGMAGHSIGGNAAASTMAADRRVDAGINMDGTFFAPVPARGLGGRPFLMLGTDAGHRPGGEDGSWDTGWARLDGWKRWLTVRDSGHFTFTDTPVIGEQLGLEDPDVPLSGERSAAITRAYAAAFFDRHLRGRTAPPRLLDGPSPLHPEVVFHQPRPRP</sequence>
<dbReference type="PANTHER" id="PTHR10272">
    <property type="entry name" value="PLATELET-ACTIVATING FACTOR ACETYLHYDROLASE"/>
    <property type="match status" value="1"/>
</dbReference>
<keyword evidence="3" id="KW-0443">Lipid metabolism</keyword>
<keyword evidence="2" id="KW-0442">Lipid degradation</keyword>
<evidence type="ECO:0000256" key="1">
    <source>
        <dbReference type="ARBA" id="ARBA00022801"/>
    </source>
</evidence>
<feature type="compositionally biased region" description="Low complexity" evidence="4">
    <location>
        <begin position="7"/>
        <end position="50"/>
    </location>
</feature>
<dbReference type="KEGG" id="kab:B7C62_13905"/>
<dbReference type="GO" id="GO:0016042">
    <property type="term" value="P:lipid catabolic process"/>
    <property type="evidence" value="ECO:0007669"/>
    <property type="project" value="UniProtKB-KW"/>
</dbReference>
<dbReference type="EMBL" id="CP020563">
    <property type="protein sequence ID" value="ARF77155.1"/>
    <property type="molecule type" value="Genomic_DNA"/>
</dbReference>
<feature type="region of interest" description="Disordered" evidence="4">
    <location>
        <begin position="1"/>
        <end position="71"/>
    </location>
</feature>
<protein>
    <submittedName>
        <fullName evidence="5">Alpha/beta hydrolase</fullName>
    </submittedName>
</protein>
<dbReference type="PANTHER" id="PTHR10272:SF0">
    <property type="entry name" value="PLATELET-ACTIVATING FACTOR ACETYLHYDROLASE"/>
    <property type="match status" value="1"/>
</dbReference>
<accession>A0ABC8C3L5</accession>
<reference evidence="5 6" key="1">
    <citation type="submission" date="2017-04" db="EMBL/GenBank/DDBJ databases">
        <title>The complete genome sequence of Streptomyces albolongus YIM 101047, the producer of novel bafilomycins and novel odoriferous sesquiterpenoids.</title>
        <authorList>
            <person name="Yin M."/>
            <person name="Jiang Y."/>
        </authorList>
    </citation>
    <scope>NUCLEOTIDE SEQUENCE [LARGE SCALE GENOMIC DNA]</scope>
    <source>
        <strain evidence="5 6">YIM 101047</strain>
    </source>
</reference>
<keyword evidence="6" id="KW-1185">Reference proteome</keyword>
<proteinExistence type="predicted"/>
<gene>
    <name evidence="5" type="ORF">B7C62_13905</name>
</gene>
<evidence type="ECO:0000313" key="5">
    <source>
        <dbReference type="EMBL" id="ARF77155.1"/>
    </source>
</evidence>
<dbReference type="Pfam" id="PF03403">
    <property type="entry name" value="PAF-AH_p_II"/>
    <property type="match status" value="1"/>
</dbReference>
<dbReference type="SUPFAM" id="SSF53474">
    <property type="entry name" value="alpha/beta-Hydrolases"/>
    <property type="match status" value="1"/>
</dbReference>